<feature type="region of interest" description="Disordered" evidence="3">
    <location>
        <begin position="45"/>
        <end position="76"/>
    </location>
</feature>
<keyword evidence="6" id="KW-1185">Reference proteome</keyword>
<dbReference type="SUPFAM" id="SSF57701">
    <property type="entry name" value="Zn2/Cys6 DNA-binding domain"/>
    <property type="match status" value="1"/>
</dbReference>
<dbReference type="SMART" id="SM00066">
    <property type="entry name" value="GAL4"/>
    <property type="match status" value="1"/>
</dbReference>
<dbReference type="Pfam" id="PF00172">
    <property type="entry name" value="Zn_clus"/>
    <property type="match status" value="1"/>
</dbReference>
<dbReference type="CDD" id="cd00067">
    <property type="entry name" value="GAL4"/>
    <property type="match status" value="1"/>
</dbReference>
<dbReference type="PANTHER" id="PTHR47431:SF4">
    <property type="entry name" value="ZN(II)2CYS6 TRANSCRIPTION FACTOR (EUROFUNG)"/>
    <property type="match status" value="1"/>
</dbReference>
<evidence type="ECO:0000259" key="4">
    <source>
        <dbReference type="PROSITE" id="PS50048"/>
    </source>
</evidence>
<dbReference type="CDD" id="cd12148">
    <property type="entry name" value="fungal_TF_MHR"/>
    <property type="match status" value="1"/>
</dbReference>
<evidence type="ECO:0000256" key="3">
    <source>
        <dbReference type="SAM" id="MobiDB-lite"/>
    </source>
</evidence>
<proteinExistence type="predicted"/>
<name>A0A553I5W6_9PEZI</name>
<sequence length="685" mass="76247">MTVSSYGGSPDGNSTFQHPTANTRIPGYPSLSPLGGCYHRSLARCSGPRTNSRKNPEITSIRPTMDTEDPSTATAKSLGSRVSVACLPCRNRHVRCDAQQPVCIRCSSEGRTCQYVKSRRGGLTRTRLAERRQARANNGAVTRSPSTTSPESGSPGRGVGQEHQAPGDGFLRSPLEYRARCTTESENGHSDETQESIADIQFTNIETDFLIKSYYKHFHRCHPCVLPQRHLQQHYDRAPEKDILSLLVAVMRFIGSLYSCPDLTSQLHDKVKEGFQVTQRLTPDPFLAQCHILYSISLYWSAEKVKAREEIDAAIRIALNLGMNRSRFASEQGCGDVVLQESFRRTFWQIYCIDAYYAAIKRSPTFPLCEIEADTDLPCEEDEYESGSIPMPKTLDDFDTREFGPENQTFSSFAYLIGATRSIALALSAGSPDASNWLSPKTIAEVDAIIDGWFLLLPKSKREVLKEGNVVDELMFQAQMAVHANLIALHRPFSKLPYHPLEGVSSCLVEPPRRLPVKDSETVHTQRCLQSIEAQLQFLVLPVQPLSRCPFTICMTAAATHTLLSAIKVLFSGRQLAVARSQLRLVVGYIRTLAKVWPQGGKNLEEIQTIAQEVLSRRNESQHQTATEQGSASIQKPVVDAAPCIEGLDGWSNPAMALETQDVLSLYWNFNNDIQADIPVWFNGY</sequence>
<dbReference type="SMART" id="SM00906">
    <property type="entry name" value="Fungal_trans"/>
    <property type="match status" value="1"/>
</dbReference>
<dbReference type="PANTHER" id="PTHR47431">
    <property type="entry name" value="ZN(II)2CYS6 TRANSCRIPTION FACTOR (EUROFUNG)-RELATED"/>
    <property type="match status" value="1"/>
</dbReference>
<feature type="compositionally biased region" description="Polar residues" evidence="3">
    <location>
        <begin position="1"/>
        <end position="23"/>
    </location>
</feature>
<dbReference type="EMBL" id="VFLP01000015">
    <property type="protein sequence ID" value="TRX95591.1"/>
    <property type="molecule type" value="Genomic_DNA"/>
</dbReference>
<feature type="region of interest" description="Disordered" evidence="3">
    <location>
        <begin position="1"/>
        <end position="25"/>
    </location>
</feature>
<dbReference type="InterPro" id="IPR036864">
    <property type="entry name" value="Zn2-C6_fun-type_DNA-bd_sf"/>
</dbReference>
<reference evidence="6" key="1">
    <citation type="submission" date="2019-06" db="EMBL/GenBank/DDBJ databases">
        <title>Draft genome sequence of the griseofulvin-producing fungus Xylaria cubensis strain G536.</title>
        <authorList>
            <person name="Mead M.E."/>
            <person name="Raja H.A."/>
            <person name="Steenwyk J.L."/>
            <person name="Knowles S.L."/>
            <person name="Oberlies N.H."/>
            <person name="Rokas A."/>
        </authorList>
    </citation>
    <scope>NUCLEOTIDE SEQUENCE [LARGE SCALE GENOMIC DNA]</scope>
    <source>
        <strain evidence="6">G536</strain>
    </source>
</reference>
<dbReference type="Pfam" id="PF04082">
    <property type="entry name" value="Fungal_trans"/>
    <property type="match status" value="1"/>
</dbReference>
<feature type="region of interest" description="Disordered" evidence="3">
    <location>
        <begin position="119"/>
        <end position="171"/>
    </location>
</feature>
<keyword evidence="2" id="KW-0539">Nucleus</keyword>
<accession>A0A553I5W6</accession>
<feature type="compositionally biased region" description="Low complexity" evidence="3">
    <location>
        <begin position="142"/>
        <end position="154"/>
    </location>
</feature>
<keyword evidence="1" id="KW-0479">Metal-binding</keyword>
<gene>
    <name evidence="5" type="ORF">FHL15_003549</name>
</gene>
<dbReference type="Gene3D" id="4.10.240.10">
    <property type="entry name" value="Zn(2)-C6 fungal-type DNA-binding domain"/>
    <property type="match status" value="1"/>
</dbReference>
<dbReference type="InterPro" id="IPR007219">
    <property type="entry name" value="XnlR_reg_dom"/>
</dbReference>
<evidence type="ECO:0000256" key="2">
    <source>
        <dbReference type="ARBA" id="ARBA00023242"/>
    </source>
</evidence>
<dbReference type="GO" id="GO:0008270">
    <property type="term" value="F:zinc ion binding"/>
    <property type="evidence" value="ECO:0007669"/>
    <property type="project" value="InterPro"/>
</dbReference>
<dbReference type="GO" id="GO:0003677">
    <property type="term" value="F:DNA binding"/>
    <property type="evidence" value="ECO:0007669"/>
    <property type="project" value="InterPro"/>
</dbReference>
<feature type="domain" description="Zn(2)-C6 fungal-type" evidence="4">
    <location>
        <begin position="85"/>
        <end position="115"/>
    </location>
</feature>
<protein>
    <recommendedName>
        <fullName evidence="4">Zn(2)-C6 fungal-type domain-containing protein</fullName>
    </recommendedName>
</protein>
<evidence type="ECO:0000313" key="5">
    <source>
        <dbReference type="EMBL" id="TRX95591.1"/>
    </source>
</evidence>
<dbReference type="Proteomes" id="UP000319160">
    <property type="component" value="Unassembled WGS sequence"/>
</dbReference>
<comment type="caution">
    <text evidence="5">The sequence shown here is derived from an EMBL/GenBank/DDBJ whole genome shotgun (WGS) entry which is preliminary data.</text>
</comment>
<dbReference type="GO" id="GO:0006351">
    <property type="term" value="P:DNA-templated transcription"/>
    <property type="evidence" value="ECO:0007669"/>
    <property type="project" value="InterPro"/>
</dbReference>
<dbReference type="GO" id="GO:0000981">
    <property type="term" value="F:DNA-binding transcription factor activity, RNA polymerase II-specific"/>
    <property type="evidence" value="ECO:0007669"/>
    <property type="project" value="InterPro"/>
</dbReference>
<evidence type="ECO:0000313" key="6">
    <source>
        <dbReference type="Proteomes" id="UP000319160"/>
    </source>
</evidence>
<dbReference type="AlphaFoldDB" id="A0A553I5W6"/>
<dbReference type="PROSITE" id="PS00463">
    <property type="entry name" value="ZN2_CY6_FUNGAL_1"/>
    <property type="match status" value="1"/>
</dbReference>
<dbReference type="OrthoDB" id="2399539at2759"/>
<evidence type="ECO:0000256" key="1">
    <source>
        <dbReference type="ARBA" id="ARBA00022723"/>
    </source>
</evidence>
<dbReference type="InterPro" id="IPR001138">
    <property type="entry name" value="Zn2Cys6_DnaBD"/>
</dbReference>
<organism evidence="5 6">
    <name type="scientific">Xylaria flabelliformis</name>
    <dbReference type="NCBI Taxonomy" id="2512241"/>
    <lineage>
        <taxon>Eukaryota</taxon>
        <taxon>Fungi</taxon>
        <taxon>Dikarya</taxon>
        <taxon>Ascomycota</taxon>
        <taxon>Pezizomycotina</taxon>
        <taxon>Sordariomycetes</taxon>
        <taxon>Xylariomycetidae</taxon>
        <taxon>Xylariales</taxon>
        <taxon>Xylariaceae</taxon>
        <taxon>Xylaria</taxon>
    </lineage>
</organism>
<dbReference type="STRING" id="2512241.A0A553I5W6"/>
<dbReference type="PROSITE" id="PS50048">
    <property type="entry name" value="ZN2_CY6_FUNGAL_2"/>
    <property type="match status" value="1"/>
</dbReference>